<evidence type="ECO:0000313" key="2">
    <source>
        <dbReference type="Proteomes" id="UP000706891"/>
    </source>
</evidence>
<accession>A0A938WTZ9</accession>
<gene>
    <name evidence="1" type="ORF">H6A34_04825</name>
</gene>
<proteinExistence type="predicted"/>
<reference evidence="1" key="1">
    <citation type="submission" date="2020-08" db="EMBL/GenBank/DDBJ databases">
        <authorList>
            <person name="Cejkova D."/>
            <person name="Kubasova T."/>
            <person name="Jahodarova E."/>
            <person name="Rychlik I."/>
        </authorList>
    </citation>
    <scope>NUCLEOTIDE SEQUENCE</scope>
    <source>
        <strain evidence="1">An824</strain>
    </source>
</reference>
<sequence>MFRREVKSLEDIVAQCLRHDGLETPLRQKRLLDSWGKVAGKAIEKYTGEKFIRNQVLFVKILNPALRADLSMMRERLVKNLNAEVGAIIINDIKLF</sequence>
<keyword evidence="2" id="KW-1185">Reference proteome</keyword>
<evidence type="ECO:0000313" key="1">
    <source>
        <dbReference type="EMBL" id="MBM6673200.1"/>
    </source>
</evidence>
<dbReference type="AlphaFoldDB" id="A0A938WTZ9"/>
<protein>
    <submittedName>
        <fullName evidence="1">DUF721 domain-containing protein</fullName>
    </submittedName>
</protein>
<dbReference type="Pfam" id="PF05258">
    <property type="entry name" value="DciA"/>
    <property type="match status" value="1"/>
</dbReference>
<name>A0A938WTZ9_9BACT</name>
<dbReference type="EMBL" id="JACJJG010000015">
    <property type="protein sequence ID" value="MBM6673200.1"/>
    <property type="molecule type" value="Genomic_DNA"/>
</dbReference>
<dbReference type="RefSeq" id="WP_205103828.1">
    <property type="nucleotide sequence ID" value="NZ_JACJJG010000015.1"/>
</dbReference>
<reference evidence="1" key="2">
    <citation type="journal article" date="2021" name="Sci. Rep.">
        <title>The distribution of antibiotic resistance genes in chicken gut microbiota commensals.</title>
        <authorList>
            <person name="Juricova H."/>
            <person name="Matiasovicova J."/>
            <person name="Kubasova T."/>
            <person name="Cejkova D."/>
            <person name="Rychlik I."/>
        </authorList>
    </citation>
    <scope>NUCLEOTIDE SEQUENCE</scope>
    <source>
        <strain evidence="1">An824</strain>
    </source>
</reference>
<comment type="caution">
    <text evidence="1">The sequence shown here is derived from an EMBL/GenBank/DDBJ whole genome shotgun (WGS) entry which is preliminary data.</text>
</comment>
<dbReference type="InterPro" id="IPR007922">
    <property type="entry name" value="DciA-like"/>
</dbReference>
<dbReference type="PANTHER" id="PTHR36456:SF1">
    <property type="entry name" value="UPF0232 PROTEIN SCO3875"/>
    <property type="match status" value="1"/>
</dbReference>
<organism evidence="1 2">
    <name type="scientific">Marseilla massiliensis</name>
    <dbReference type="NCBI Taxonomy" id="1841864"/>
    <lineage>
        <taxon>Bacteria</taxon>
        <taxon>Pseudomonadati</taxon>
        <taxon>Bacteroidota</taxon>
        <taxon>Bacteroidia</taxon>
        <taxon>Bacteroidales</taxon>
        <taxon>Prevotellaceae</taxon>
        <taxon>Marseilla</taxon>
    </lineage>
</organism>
<dbReference type="PANTHER" id="PTHR36456">
    <property type="entry name" value="UPF0232 PROTEIN SCO3875"/>
    <property type="match status" value="1"/>
</dbReference>
<dbReference type="Proteomes" id="UP000706891">
    <property type="component" value="Unassembled WGS sequence"/>
</dbReference>